<protein>
    <submittedName>
        <fullName evidence="1">Reverse transcriptase</fullName>
    </submittedName>
</protein>
<sequence length="56" mass="7003">LKLIMWRLCSQRLQRIRPLAEYGLYFTPKLSMLKKWKCVRFHSSGIIRYQWSMRRK</sequence>
<accession>A0A183D1J9</accession>
<dbReference type="AlphaFoldDB" id="A0A183D1J9"/>
<dbReference type="WBParaSite" id="GPUH_0000259501-mRNA-1">
    <property type="protein sequence ID" value="GPUH_0000259501-mRNA-1"/>
    <property type="gene ID" value="GPUH_0000259501"/>
</dbReference>
<organism evidence="1">
    <name type="scientific">Gongylonema pulchrum</name>
    <dbReference type="NCBI Taxonomy" id="637853"/>
    <lineage>
        <taxon>Eukaryota</taxon>
        <taxon>Metazoa</taxon>
        <taxon>Ecdysozoa</taxon>
        <taxon>Nematoda</taxon>
        <taxon>Chromadorea</taxon>
        <taxon>Rhabditida</taxon>
        <taxon>Spirurina</taxon>
        <taxon>Spiruromorpha</taxon>
        <taxon>Spiruroidea</taxon>
        <taxon>Gongylonematidae</taxon>
        <taxon>Gongylonema</taxon>
    </lineage>
</organism>
<name>A0A183D1J9_9BILA</name>
<evidence type="ECO:0000313" key="1">
    <source>
        <dbReference type="WBParaSite" id="GPUH_0000259501-mRNA-1"/>
    </source>
</evidence>
<proteinExistence type="predicted"/>
<reference evidence="1" key="1">
    <citation type="submission" date="2016-06" db="UniProtKB">
        <authorList>
            <consortium name="WormBaseParasite"/>
        </authorList>
    </citation>
    <scope>IDENTIFICATION</scope>
</reference>